<keyword evidence="2" id="KW-1133">Transmembrane helix</keyword>
<evidence type="ECO:0000313" key="4">
    <source>
        <dbReference type="Proteomes" id="UP001174694"/>
    </source>
</evidence>
<evidence type="ECO:0000256" key="2">
    <source>
        <dbReference type="SAM" id="Phobius"/>
    </source>
</evidence>
<feature type="transmembrane region" description="Helical" evidence="2">
    <location>
        <begin position="118"/>
        <end position="140"/>
    </location>
</feature>
<name>A0AA38RRU9_9PEZI</name>
<proteinExistence type="predicted"/>
<protein>
    <submittedName>
        <fullName evidence="3">Uncharacterized protein</fullName>
    </submittedName>
</protein>
<keyword evidence="4" id="KW-1185">Reference proteome</keyword>
<dbReference type="AlphaFoldDB" id="A0AA38RRU9"/>
<accession>A0AA38RRU9</accession>
<keyword evidence="2" id="KW-0472">Membrane</keyword>
<sequence length="522" mass="58296">MGSGARNAVVFVNVSHPDDIRDRAVQTDIRRHVMRDIGKSRRRRRRPTIVPLELVEDQPSNEQEKPPAVYGGEIKQSSPAIHSLGPGCCLPLEPDSRTLELFHFMCADGDYNQRPFRLVWIGMALSDAGAFSLSLAYAVAFMNQLRRRDACFLDFGDDAESAGYYSRALTHLARQLGDHAARVSEGAIATVLGFICQDANAGNWDRWAVHMNGLEHMWRLRGGFEGLGNNIPLITVWLDLVGAVVFDLRPRFPLPQEMDGAATLPHEVKEISPALRLLCVRLLELSPQLGPAVRALHLTSSVAAVANLNSQAPLFWKGDVGLVKMTGPAFHHLLFMPKFDVAARRGAHDVPVAVLVVEMARLACLLLLVGLKARFSMPVPEMRPLRERFDNLLAIEPAGWTWEFRGLQLWSLVTAALLRPSQERRHLVGEIRRLTRAQGLAQHHDAIQMAREILWIDDLESCETESLSQELTLSHASCLAEEQREKFDAYKTQEDIPLPTLDDTTLISWSPSATLPDYDQDV</sequence>
<gene>
    <name evidence="3" type="ORF">NKR23_g5858</name>
</gene>
<evidence type="ECO:0000256" key="1">
    <source>
        <dbReference type="ARBA" id="ARBA00023242"/>
    </source>
</evidence>
<comment type="caution">
    <text evidence="3">The sequence shown here is derived from an EMBL/GenBank/DDBJ whole genome shotgun (WGS) entry which is preliminary data.</text>
</comment>
<organism evidence="3 4">
    <name type="scientific">Pleurostoma richardsiae</name>
    <dbReference type="NCBI Taxonomy" id="41990"/>
    <lineage>
        <taxon>Eukaryota</taxon>
        <taxon>Fungi</taxon>
        <taxon>Dikarya</taxon>
        <taxon>Ascomycota</taxon>
        <taxon>Pezizomycotina</taxon>
        <taxon>Sordariomycetes</taxon>
        <taxon>Sordariomycetidae</taxon>
        <taxon>Calosphaeriales</taxon>
        <taxon>Pleurostomataceae</taxon>
        <taxon>Pleurostoma</taxon>
    </lineage>
</organism>
<keyword evidence="2" id="KW-0812">Transmembrane</keyword>
<dbReference type="PANTHER" id="PTHR37540:SF5">
    <property type="entry name" value="TRANSCRIPTION FACTOR DOMAIN-CONTAINING PROTEIN"/>
    <property type="match status" value="1"/>
</dbReference>
<evidence type="ECO:0000313" key="3">
    <source>
        <dbReference type="EMBL" id="KAJ9144729.1"/>
    </source>
</evidence>
<dbReference type="InterPro" id="IPR021858">
    <property type="entry name" value="Fun_TF"/>
</dbReference>
<dbReference type="Proteomes" id="UP001174694">
    <property type="component" value="Unassembled WGS sequence"/>
</dbReference>
<reference evidence="3" key="1">
    <citation type="submission" date="2022-07" db="EMBL/GenBank/DDBJ databases">
        <title>Fungi with potential for degradation of polypropylene.</title>
        <authorList>
            <person name="Gostincar C."/>
        </authorList>
    </citation>
    <scope>NUCLEOTIDE SEQUENCE</scope>
    <source>
        <strain evidence="3">EXF-13308</strain>
    </source>
</reference>
<keyword evidence="1" id="KW-0539">Nucleus</keyword>
<dbReference type="PANTHER" id="PTHR37540">
    <property type="entry name" value="TRANSCRIPTION FACTOR (ACR-2), PUTATIVE-RELATED-RELATED"/>
    <property type="match status" value="1"/>
</dbReference>
<dbReference type="Pfam" id="PF11951">
    <property type="entry name" value="Fungal_trans_2"/>
    <property type="match status" value="1"/>
</dbReference>
<dbReference type="EMBL" id="JANBVO010000016">
    <property type="protein sequence ID" value="KAJ9144729.1"/>
    <property type="molecule type" value="Genomic_DNA"/>
</dbReference>